<keyword evidence="7 10" id="KW-0949">S-adenosyl-L-methionine</keyword>
<evidence type="ECO:0000256" key="3">
    <source>
        <dbReference type="ARBA" id="ARBA00022490"/>
    </source>
</evidence>
<evidence type="ECO:0000259" key="11">
    <source>
        <dbReference type="Pfam" id="PF04452"/>
    </source>
</evidence>
<dbReference type="EC" id="2.1.1.193" evidence="10"/>
<proteinExistence type="inferred from homology"/>
<dbReference type="PANTHER" id="PTHR30027">
    <property type="entry name" value="RIBOSOMAL RNA SMALL SUBUNIT METHYLTRANSFERASE E"/>
    <property type="match status" value="1"/>
</dbReference>
<evidence type="ECO:0000256" key="10">
    <source>
        <dbReference type="PIRNR" id="PIRNR015601"/>
    </source>
</evidence>
<dbReference type="PIRSF" id="PIRSF015601">
    <property type="entry name" value="MTase_slr0722"/>
    <property type="match status" value="1"/>
</dbReference>
<evidence type="ECO:0000313" key="13">
    <source>
        <dbReference type="EMBL" id="CUU01774.1"/>
    </source>
</evidence>
<dbReference type="STRING" id="1643428.GCA_001442855_00320"/>
<gene>
    <name evidence="13" type="ORF">JGI1_00333</name>
</gene>
<dbReference type="AlphaFoldDB" id="A0A0S4MRX1"/>
<evidence type="ECO:0000256" key="8">
    <source>
        <dbReference type="ARBA" id="ARBA00025699"/>
    </source>
</evidence>
<name>A0A0S4MRX1_9BACT</name>
<keyword evidence="6 10" id="KW-0808">Transferase</keyword>
<keyword evidence="4 10" id="KW-0698">rRNA processing</keyword>
<dbReference type="GO" id="GO:0070475">
    <property type="term" value="P:rRNA base methylation"/>
    <property type="evidence" value="ECO:0007669"/>
    <property type="project" value="TreeGrafter"/>
</dbReference>
<evidence type="ECO:0000256" key="2">
    <source>
        <dbReference type="ARBA" id="ARBA00005528"/>
    </source>
</evidence>
<dbReference type="Proteomes" id="UP000320623">
    <property type="component" value="Unassembled WGS sequence"/>
</dbReference>
<comment type="subcellular location">
    <subcellularLocation>
        <location evidence="1 10">Cytoplasm</location>
    </subcellularLocation>
</comment>
<dbReference type="EMBL" id="FAOO01000002">
    <property type="protein sequence ID" value="CUU01774.1"/>
    <property type="molecule type" value="Genomic_DNA"/>
</dbReference>
<dbReference type="Pfam" id="PF20260">
    <property type="entry name" value="PUA_4"/>
    <property type="match status" value="1"/>
</dbReference>
<dbReference type="CDD" id="cd18084">
    <property type="entry name" value="RsmE-like"/>
    <property type="match status" value="1"/>
</dbReference>
<dbReference type="OrthoDB" id="9815641at2"/>
<comment type="similarity">
    <text evidence="2 10">Belongs to the RNA methyltransferase RsmE family.</text>
</comment>
<dbReference type="Gene3D" id="2.40.240.20">
    <property type="entry name" value="Hypothetical PUA domain-like, domain 1"/>
    <property type="match status" value="1"/>
</dbReference>
<dbReference type="Gene3D" id="3.40.1280.10">
    <property type="match status" value="1"/>
</dbReference>
<dbReference type="NCBIfam" id="TIGR00046">
    <property type="entry name" value="RsmE family RNA methyltransferase"/>
    <property type="match status" value="1"/>
</dbReference>
<evidence type="ECO:0000313" key="14">
    <source>
        <dbReference type="Proteomes" id="UP000320623"/>
    </source>
</evidence>
<keyword evidence="5 10" id="KW-0489">Methyltransferase</keyword>
<dbReference type="InterPro" id="IPR046886">
    <property type="entry name" value="RsmE_MTase_dom"/>
</dbReference>
<keyword evidence="14" id="KW-1185">Reference proteome</keyword>
<dbReference type="GO" id="GO:0005737">
    <property type="term" value="C:cytoplasm"/>
    <property type="evidence" value="ECO:0007669"/>
    <property type="project" value="UniProtKB-SubCell"/>
</dbReference>
<dbReference type="InterPro" id="IPR015947">
    <property type="entry name" value="PUA-like_sf"/>
</dbReference>
<feature type="domain" description="Ribosomal RNA small subunit methyltransferase E methyltransferase" evidence="11">
    <location>
        <begin position="76"/>
        <end position="236"/>
    </location>
</feature>
<evidence type="ECO:0000256" key="9">
    <source>
        <dbReference type="ARBA" id="ARBA00047944"/>
    </source>
</evidence>
<evidence type="ECO:0000256" key="6">
    <source>
        <dbReference type="ARBA" id="ARBA00022679"/>
    </source>
</evidence>
<dbReference type="SUPFAM" id="SSF75217">
    <property type="entry name" value="alpha/beta knot"/>
    <property type="match status" value="1"/>
</dbReference>
<evidence type="ECO:0000256" key="7">
    <source>
        <dbReference type="ARBA" id="ARBA00022691"/>
    </source>
</evidence>
<dbReference type="InterPro" id="IPR006700">
    <property type="entry name" value="RsmE"/>
</dbReference>
<dbReference type="InterPro" id="IPR029026">
    <property type="entry name" value="tRNA_m1G_MTases_N"/>
</dbReference>
<sequence length="255" mass="29074">MESFFVDPKNIRNGLAKIEGEEYHHLAHSLRKRVGERILLFDGSGKVYMATITKITKEYAECEIINENFMLGEIEAEIAVAQAILKNTDRFEFAIEKLTEIGIKRIIPIITSRVISPKSKIDRWQKIILSACKQSNRAIIPEIDEPIKFDELLEISSKFEIKIIFHESESTEFKRGFLFDHLKKIKNANSIILAVGPEGGFTEDEISKAVRFGFEVVSLGQRRLRSETASIVGAGVIAQFIFANLKRKEIEDCRR</sequence>
<dbReference type="PANTHER" id="PTHR30027:SF3">
    <property type="entry name" value="16S RRNA (URACIL(1498)-N(3))-METHYLTRANSFERASE"/>
    <property type="match status" value="1"/>
</dbReference>
<keyword evidence="3 10" id="KW-0963">Cytoplasm</keyword>
<evidence type="ECO:0000256" key="5">
    <source>
        <dbReference type="ARBA" id="ARBA00022603"/>
    </source>
</evidence>
<accession>A0A0S4MRX1</accession>
<dbReference type="InterPro" id="IPR046887">
    <property type="entry name" value="RsmE_PUA-like"/>
</dbReference>
<dbReference type="Pfam" id="PF04452">
    <property type="entry name" value="Methyltrans_RNA"/>
    <property type="match status" value="1"/>
</dbReference>
<dbReference type="SUPFAM" id="SSF88697">
    <property type="entry name" value="PUA domain-like"/>
    <property type="match status" value="1"/>
</dbReference>
<comment type="function">
    <text evidence="8 10">Specifically methylates the N3 position of the uracil ring of uridine 1498 (m3U1498) in 16S rRNA. Acts on the fully assembled 30S ribosomal subunit.</text>
</comment>
<dbReference type="GO" id="GO:0070042">
    <property type="term" value="F:rRNA (uridine-N3-)-methyltransferase activity"/>
    <property type="evidence" value="ECO:0007669"/>
    <property type="project" value="TreeGrafter"/>
</dbReference>
<evidence type="ECO:0000256" key="4">
    <source>
        <dbReference type="ARBA" id="ARBA00022552"/>
    </source>
</evidence>
<feature type="domain" description="Ribosomal RNA small subunit methyltransferase E PUA-like" evidence="12">
    <location>
        <begin position="18"/>
        <end position="65"/>
    </location>
</feature>
<dbReference type="RefSeq" id="WP_140944135.1">
    <property type="nucleotide sequence ID" value="NZ_FAOO01000002.1"/>
</dbReference>
<organism evidence="13 14">
    <name type="scientific">Candidatus Thermokryptus mobilis</name>
    <dbReference type="NCBI Taxonomy" id="1643428"/>
    <lineage>
        <taxon>Bacteria</taxon>
        <taxon>Pseudomonadati</taxon>
        <taxon>Candidatus Kryptoniota</taxon>
        <taxon>Candidatus Thermokryptus</taxon>
    </lineage>
</organism>
<evidence type="ECO:0000256" key="1">
    <source>
        <dbReference type="ARBA" id="ARBA00004496"/>
    </source>
</evidence>
<protein>
    <recommendedName>
        <fullName evidence="10">Ribosomal RNA small subunit methyltransferase E</fullName>
        <ecNumber evidence="10">2.1.1.193</ecNumber>
    </recommendedName>
</protein>
<dbReference type="InterPro" id="IPR029028">
    <property type="entry name" value="Alpha/beta_knot_MTases"/>
</dbReference>
<reference evidence="14" key="1">
    <citation type="submission" date="2015-11" db="EMBL/GenBank/DDBJ databases">
        <authorList>
            <person name="Varghese N."/>
        </authorList>
    </citation>
    <scope>NUCLEOTIDE SEQUENCE [LARGE SCALE GENOMIC DNA]</scope>
</reference>
<comment type="catalytic activity">
    <reaction evidence="9 10">
        <text>uridine(1498) in 16S rRNA + S-adenosyl-L-methionine = N(3)-methyluridine(1498) in 16S rRNA + S-adenosyl-L-homocysteine + H(+)</text>
        <dbReference type="Rhea" id="RHEA:42920"/>
        <dbReference type="Rhea" id="RHEA-COMP:10283"/>
        <dbReference type="Rhea" id="RHEA-COMP:10284"/>
        <dbReference type="ChEBI" id="CHEBI:15378"/>
        <dbReference type="ChEBI" id="CHEBI:57856"/>
        <dbReference type="ChEBI" id="CHEBI:59789"/>
        <dbReference type="ChEBI" id="CHEBI:65315"/>
        <dbReference type="ChEBI" id="CHEBI:74502"/>
        <dbReference type="EC" id="2.1.1.193"/>
    </reaction>
</comment>
<evidence type="ECO:0000259" key="12">
    <source>
        <dbReference type="Pfam" id="PF20260"/>
    </source>
</evidence>